<proteinExistence type="predicted"/>
<protein>
    <submittedName>
        <fullName evidence="1">Uncharacterized protein</fullName>
    </submittedName>
</protein>
<comment type="caution">
    <text evidence="1">The sequence shown here is derived from an EMBL/GenBank/DDBJ whole genome shotgun (WGS) entry which is preliminary data.</text>
</comment>
<name>A0A1S1HPF4_PROST</name>
<reference evidence="1 2" key="1">
    <citation type="submission" date="2016-03" db="EMBL/GenBank/DDBJ databases">
        <title>Genome sequence of Providencia stuartii strain, isolated from the salivary glands of larval Lucilia sericata.</title>
        <authorList>
            <person name="Yuan Y."/>
            <person name="Zhang Y."/>
            <person name="Fu S."/>
            <person name="Crippen T.L."/>
            <person name="Visi D."/>
            <person name="Benbow M.E."/>
            <person name="Allen M."/>
            <person name="Tomberlin J.K."/>
            <person name="Sze S.-H."/>
            <person name="Tarone A.M."/>
        </authorList>
    </citation>
    <scope>NUCLEOTIDE SEQUENCE [LARGE SCALE GENOMIC DNA]</scope>
    <source>
        <strain evidence="1 2">Crippen</strain>
    </source>
</reference>
<organism evidence="1 2">
    <name type="scientific">Providencia stuartii</name>
    <dbReference type="NCBI Taxonomy" id="588"/>
    <lineage>
        <taxon>Bacteria</taxon>
        <taxon>Pseudomonadati</taxon>
        <taxon>Pseudomonadota</taxon>
        <taxon>Gammaproteobacteria</taxon>
        <taxon>Enterobacterales</taxon>
        <taxon>Morganellaceae</taxon>
        <taxon>Providencia</taxon>
    </lineage>
</organism>
<dbReference type="AlphaFoldDB" id="A0A1S1HPF4"/>
<keyword evidence="2" id="KW-1185">Reference proteome</keyword>
<sequence length="59" mass="6578">MKSKVFNTFLVILLADNQKAATNLNISSVDFINVTASFFISYRKHTASKVAEGQIQSRL</sequence>
<dbReference type="Proteomes" id="UP000179588">
    <property type="component" value="Unassembled WGS sequence"/>
</dbReference>
<evidence type="ECO:0000313" key="2">
    <source>
        <dbReference type="Proteomes" id="UP000179588"/>
    </source>
</evidence>
<dbReference type="EMBL" id="LVIE01000190">
    <property type="protein sequence ID" value="OHT23286.1"/>
    <property type="molecule type" value="Genomic_DNA"/>
</dbReference>
<dbReference type="RefSeq" id="WP_070929257.1">
    <property type="nucleotide sequence ID" value="NZ_VAUE01000038.1"/>
</dbReference>
<evidence type="ECO:0000313" key="1">
    <source>
        <dbReference type="EMBL" id="OHT23286.1"/>
    </source>
</evidence>
<accession>A0A1S1HPF4</accession>
<gene>
    <name evidence="1" type="ORF">A3Q29_07680</name>
</gene>